<gene>
    <name evidence="3" type="ORF">DWX70_03470</name>
</gene>
<name>A0A395W1D4_BACOV</name>
<dbReference type="EMBL" id="QRVZ01000002">
    <property type="protein sequence ID" value="RGS87521.1"/>
    <property type="molecule type" value="Genomic_DNA"/>
</dbReference>
<evidence type="ECO:0000259" key="2">
    <source>
        <dbReference type="Pfam" id="PF14297"/>
    </source>
</evidence>
<feature type="domain" description="Lin1244/Lin1753-like N-terminal" evidence="2">
    <location>
        <begin position="8"/>
        <end position="101"/>
    </location>
</feature>
<reference evidence="3 4" key="1">
    <citation type="submission" date="2018-08" db="EMBL/GenBank/DDBJ databases">
        <title>A genome reference for cultivated species of the human gut microbiota.</title>
        <authorList>
            <person name="Zou Y."/>
            <person name="Xue W."/>
            <person name="Luo G."/>
        </authorList>
    </citation>
    <scope>NUCLEOTIDE SEQUENCE [LARGE SCALE GENOMIC DNA]</scope>
    <source>
        <strain evidence="3 4">AF20-9LB</strain>
    </source>
</reference>
<proteinExistence type="predicted"/>
<dbReference type="PANTHER" id="PTHR39196:SF1">
    <property type="entry name" value="PRIMOSOME, DNAD SUBUNIT"/>
    <property type="match status" value="1"/>
</dbReference>
<feature type="compositionally biased region" description="Low complexity" evidence="1">
    <location>
        <begin position="235"/>
        <end position="249"/>
    </location>
</feature>
<dbReference type="Proteomes" id="UP000266492">
    <property type="component" value="Unassembled WGS sequence"/>
</dbReference>
<dbReference type="PANTHER" id="PTHR39196">
    <property type="entry name" value="PRIMOSOME, DNAD SUBUNIT"/>
    <property type="match status" value="1"/>
</dbReference>
<dbReference type="AlphaFoldDB" id="A0A395W1D4"/>
<feature type="compositionally biased region" description="Basic and acidic residues" evidence="1">
    <location>
        <begin position="186"/>
        <end position="203"/>
    </location>
</feature>
<evidence type="ECO:0000313" key="4">
    <source>
        <dbReference type="Proteomes" id="UP000266492"/>
    </source>
</evidence>
<feature type="region of interest" description="Disordered" evidence="1">
    <location>
        <begin position="226"/>
        <end position="253"/>
    </location>
</feature>
<dbReference type="Pfam" id="PF14297">
    <property type="entry name" value="Lin1244_N"/>
    <property type="match status" value="1"/>
</dbReference>
<comment type="caution">
    <text evidence="3">The sequence shown here is derived from an EMBL/GenBank/DDBJ whole genome shotgun (WGS) entry which is preliminary data.</text>
</comment>
<feature type="region of interest" description="Disordered" evidence="1">
    <location>
        <begin position="173"/>
        <end position="207"/>
    </location>
</feature>
<organism evidence="3 4">
    <name type="scientific">Bacteroides ovatus</name>
    <dbReference type="NCBI Taxonomy" id="28116"/>
    <lineage>
        <taxon>Bacteria</taxon>
        <taxon>Pseudomonadati</taxon>
        <taxon>Bacteroidota</taxon>
        <taxon>Bacteroidia</taxon>
        <taxon>Bacteroidales</taxon>
        <taxon>Bacteroidaceae</taxon>
        <taxon>Bacteroides</taxon>
    </lineage>
</organism>
<sequence>MSKNGFSYYKAETDRFQDIKIKRLKKKYGCDGYAVYQYALNEIYRVDGSYIRWTEDQLFDCADYWGMNEERVKEIVDYCAEICLFDPVVWKMKCILTSRAIQSRYIDICKLAKKKMYIPLDILLVEPEQPIKEPVSMPLFETATAAEPTGQNAPDVSMSPTTVEPTFEKLPEDFQNFPETSGNLPEKIDKEKKSKEKENKEKSSSIPLPTIGELTEEEAKYLLSSTPLGRNKPETTIATGGNTTTTITGQRPPQVEAVACEQKPRNPKGLIEALSPYNLSPRELEEVLKLSGHGEIGNPVWQILGEMHGNKRLRMPRLFLLKRLRDAVGAIADSSHGQHSGTGIRNKSAS</sequence>
<dbReference type="InterPro" id="IPR025400">
    <property type="entry name" value="Lin1244/Lin1753-like_N"/>
</dbReference>
<dbReference type="RefSeq" id="WP_118418283.1">
    <property type="nucleotide sequence ID" value="NZ_JADMVQ010000002.1"/>
</dbReference>
<protein>
    <submittedName>
        <fullName evidence="3">DUF4373 domain-containing protein</fullName>
    </submittedName>
</protein>
<evidence type="ECO:0000313" key="3">
    <source>
        <dbReference type="EMBL" id="RGS87521.1"/>
    </source>
</evidence>
<accession>A0A395W1D4</accession>
<evidence type="ECO:0000256" key="1">
    <source>
        <dbReference type="SAM" id="MobiDB-lite"/>
    </source>
</evidence>